<dbReference type="RefSeq" id="WP_087275688.1">
    <property type="nucleotide sequence ID" value="NZ_CP021455.1"/>
</dbReference>
<sequence length="270" mass="29520">MTWSIPLGPLVLPAQFLLLCLSAGLGLWLGERRARRAGGSVERELRWALLVGVVVARLAFVAQHREAYLAQPWSMFDIRDGGWSPWPGLAAAWFCGVMVTRRPSAKRRPVVLGLGVASTLWVVGVAGLLLASPSVQRLPAFSSLTMQGERVDLGQLTGQPTVINLWATWCPPCRREMPVLARAQAERPGVRFIFLNQGEAPATVARYLQAEGLDLRNVVLDLKAEVGRHYGSGGLPLTLFFDAQGRLQASRMGELSRATLQQHLQAIGVR</sequence>
<dbReference type="InterPro" id="IPR017937">
    <property type="entry name" value="Thioredoxin_CS"/>
</dbReference>
<dbReference type="InterPro" id="IPR013740">
    <property type="entry name" value="Redoxin"/>
</dbReference>
<dbReference type="GO" id="GO:0015036">
    <property type="term" value="F:disulfide oxidoreductase activity"/>
    <property type="evidence" value="ECO:0007669"/>
    <property type="project" value="UniProtKB-ARBA"/>
</dbReference>
<keyword evidence="4" id="KW-0676">Redox-active center</keyword>
<keyword evidence="5" id="KW-0812">Transmembrane</keyword>
<dbReference type="PANTHER" id="PTHR42852:SF6">
    <property type="entry name" value="THIOL:DISULFIDE INTERCHANGE PROTEIN DSBE"/>
    <property type="match status" value="1"/>
</dbReference>
<accession>A0A1Y0EIY6</accession>
<dbReference type="InterPro" id="IPR001640">
    <property type="entry name" value="Lgt"/>
</dbReference>
<proteinExistence type="predicted"/>
<keyword evidence="5" id="KW-1133">Transmembrane helix</keyword>
<dbReference type="PROSITE" id="PS00194">
    <property type="entry name" value="THIOREDOXIN_1"/>
    <property type="match status" value="1"/>
</dbReference>
<evidence type="ECO:0000259" key="6">
    <source>
        <dbReference type="PROSITE" id="PS51352"/>
    </source>
</evidence>
<dbReference type="GO" id="GO:0042158">
    <property type="term" value="P:lipoprotein biosynthetic process"/>
    <property type="evidence" value="ECO:0007669"/>
    <property type="project" value="InterPro"/>
</dbReference>
<evidence type="ECO:0000256" key="2">
    <source>
        <dbReference type="ARBA" id="ARBA00022748"/>
    </source>
</evidence>
<evidence type="ECO:0000313" key="8">
    <source>
        <dbReference type="Proteomes" id="UP000196138"/>
    </source>
</evidence>
<dbReference type="EMBL" id="CP021455">
    <property type="protein sequence ID" value="ARU03329.1"/>
    <property type="molecule type" value="Genomic_DNA"/>
</dbReference>
<reference evidence="7 8" key="1">
    <citation type="submission" date="2017-05" db="EMBL/GenBank/DDBJ databases">
        <authorList>
            <person name="Song R."/>
            <person name="Chenine A.L."/>
            <person name="Ruprecht R.M."/>
        </authorList>
    </citation>
    <scope>NUCLEOTIDE SEQUENCE [LARGE SCALE GENOMIC DNA]</scope>
    <source>
        <strain evidence="7 8">DSM 26136</strain>
    </source>
</reference>
<name>A0A1Y0EIY6_9BURK</name>
<dbReference type="InterPro" id="IPR013766">
    <property type="entry name" value="Thioredoxin_domain"/>
</dbReference>
<dbReference type="GO" id="GO:0008961">
    <property type="term" value="F:phosphatidylglycerol-prolipoprotein diacylglyceryl transferase activity"/>
    <property type="evidence" value="ECO:0007669"/>
    <property type="project" value="InterPro"/>
</dbReference>
<dbReference type="KEGG" id="cser:CCO03_00260"/>
<keyword evidence="3" id="KW-1015">Disulfide bond</keyword>
<protein>
    <recommendedName>
        <fullName evidence="6">Thioredoxin domain-containing protein</fullName>
    </recommendedName>
</protein>
<feature type="domain" description="Thioredoxin" evidence="6">
    <location>
        <begin position="132"/>
        <end position="269"/>
    </location>
</feature>
<dbReference type="InterPro" id="IPR036249">
    <property type="entry name" value="Thioredoxin-like_sf"/>
</dbReference>
<dbReference type="Pfam" id="PF08534">
    <property type="entry name" value="Redoxin"/>
    <property type="match status" value="1"/>
</dbReference>
<feature type="transmembrane region" description="Helical" evidence="5">
    <location>
        <begin position="111"/>
        <end position="131"/>
    </location>
</feature>
<dbReference type="PROSITE" id="PS51352">
    <property type="entry name" value="THIOREDOXIN_2"/>
    <property type="match status" value="1"/>
</dbReference>
<dbReference type="InterPro" id="IPR050553">
    <property type="entry name" value="Thioredoxin_ResA/DsbE_sf"/>
</dbReference>
<dbReference type="Proteomes" id="UP000196138">
    <property type="component" value="Chromosome"/>
</dbReference>
<evidence type="ECO:0000256" key="4">
    <source>
        <dbReference type="ARBA" id="ARBA00023284"/>
    </source>
</evidence>
<dbReference type="Pfam" id="PF01790">
    <property type="entry name" value="LGT"/>
    <property type="match status" value="1"/>
</dbReference>
<dbReference type="PANTHER" id="PTHR42852">
    <property type="entry name" value="THIOL:DISULFIDE INTERCHANGE PROTEIN DSBE"/>
    <property type="match status" value="1"/>
</dbReference>
<organism evidence="7 8">
    <name type="scientific">Comamonas serinivorans</name>
    <dbReference type="NCBI Taxonomy" id="1082851"/>
    <lineage>
        <taxon>Bacteria</taxon>
        <taxon>Pseudomonadati</taxon>
        <taxon>Pseudomonadota</taxon>
        <taxon>Betaproteobacteria</taxon>
        <taxon>Burkholderiales</taxon>
        <taxon>Comamonadaceae</taxon>
        <taxon>Comamonas</taxon>
    </lineage>
</organism>
<dbReference type="GO" id="GO:0017004">
    <property type="term" value="P:cytochrome complex assembly"/>
    <property type="evidence" value="ECO:0007669"/>
    <property type="project" value="UniProtKB-KW"/>
</dbReference>
<dbReference type="CDD" id="cd02966">
    <property type="entry name" value="TlpA_like_family"/>
    <property type="match status" value="1"/>
</dbReference>
<evidence type="ECO:0000256" key="3">
    <source>
        <dbReference type="ARBA" id="ARBA00023157"/>
    </source>
</evidence>
<evidence type="ECO:0000256" key="5">
    <source>
        <dbReference type="SAM" id="Phobius"/>
    </source>
</evidence>
<evidence type="ECO:0000256" key="1">
    <source>
        <dbReference type="ARBA" id="ARBA00004196"/>
    </source>
</evidence>
<feature type="transmembrane region" description="Helical" evidence="5">
    <location>
        <begin position="12"/>
        <end position="30"/>
    </location>
</feature>
<dbReference type="Gene3D" id="3.40.30.10">
    <property type="entry name" value="Glutaredoxin"/>
    <property type="match status" value="1"/>
</dbReference>
<comment type="subcellular location">
    <subcellularLocation>
        <location evidence="1">Cell envelope</location>
    </subcellularLocation>
</comment>
<evidence type="ECO:0000313" key="7">
    <source>
        <dbReference type="EMBL" id="ARU03329.1"/>
    </source>
</evidence>
<keyword evidence="5" id="KW-0472">Membrane</keyword>
<gene>
    <name evidence="7" type="ORF">CCO03_00260</name>
</gene>
<dbReference type="AlphaFoldDB" id="A0A1Y0EIY6"/>
<dbReference type="SUPFAM" id="SSF52833">
    <property type="entry name" value="Thioredoxin-like"/>
    <property type="match status" value="1"/>
</dbReference>
<dbReference type="GO" id="GO:0005886">
    <property type="term" value="C:plasma membrane"/>
    <property type="evidence" value="ECO:0007669"/>
    <property type="project" value="InterPro"/>
</dbReference>
<keyword evidence="8" id="KW-1185">Reference proteome</keyword>
<dbReference type="OrthoDB" id="9811352at2"/>
<keyword evidence="2" id="KW-0201">Cytochrome c-type biogenesis</keyword>
<dbReference type="GO" id="GO:0030313">
    <property type="term" value="C:cell envelope"/>
    <property type="evidence" value="ECO:0007669"/>
    <property type="project" value="UniProtKB-SubCell"/>
</dbReference>